<evidence type="ECO:0000256" key="9">
    <source>
        <dbReference type="RuleBase" id="RU003357"/>
    </source>
</evidence>
<organism evidence="14 15">
    <name type="scientific">SAR86 cluster bacterium</name>
    <dbReference type="NCBI Taxonomy" id="2030880"/>
    <lineage>
        <taxon>Bacteria</taxon>
        <taxon>Pseudomonadati</taxon>
        <taxon>Pseudomonadota</taxon>
        <taxon>Gammaproteobacteria</taxon>
        <taxon>SAR86 cluster</taxon>
    </lineage>
</organism>
<evidence type="ECO:0000313" key="14">
    <source>
        <dbReference type="EMBL" id="RZO25419.1"/>
    </source>
</evidence>
<keyword evidence="3 8" id="KW-1134">Transmembrane beta strand</keyword>
<sequence>MLNNKNLFLSVLLASNFALISSLYADNPGEVVSQADEVAEEVVTETVSESAPESTESSDESSSEASGDEVELSKISVTGSRIKRTDIEGPQPLVVITADDIDQGGFISVYEAVASVAQNTGQTVMEGLGGGTNSSNTNQVNLRDFGPGRTLVLVNGKRRANYPYPSGDGDAAFNWNRIPIGIVERIEILTAGASAVYGADAVAGVINVILVDGMEDISVQVRAGAHQPFTNRSSGESFSIEISGGGYFDNGSFVYGIDLNTRNPLNGTDRTQLDDYQDEPVSFFQYGMWAGYWASSSRFANSFLPQEMGATTTCEDLGMFEDNMANYGWAAFGRTERNAYCNLDAIKYRTIRNGNENGSIYLGGTYNFDNGMEFTADLHYWETEADNVYYPYFVQQSYDAGYIINDSGEILGAFGEDYTGGSIHPNVWDSYGYAYGFGQRFFAEKNWQSDYDEDTLSVTMALAGNLEVGDSIWDWEVAYVYDDYYYLNGSEEVMNDTLATWSCGNVINYYPELCNDGAYGYSVFNPDTYWGTYETAASYGLWEYVFIEGDSSSESISAQISGDLFNMPAGPVGFSLYLDDNKTEYSIDPSQAYLDDRVWGNTTTRGGGDRTRTSYSLELALPITANFNLYLAGRYDDYDEESTQIGGKRTDQVTFSWKPTDNLLVRGGWGESFAAPSLPYIYKSLTGGFGTPCDHYGRWLNTGEVLDYTTCTGYTQLNARENSRGNLNLRAETGENYNFGIVVDLVDTAKVKMDMTLDFVELELENIVIGTSVSSLLIDELICKVQESGETVEGYSYSSGYCNDVYSNIVRGAPWTPQGGGTAPDITPPEGGLASVEYGFINGAGRFYRGADFALSSRFLTDNAGDFFLGLSIAYVDDERRSDAEGDPFVSIMNQERRLRSRSYLSLSWQKNDWAAGVSTSRIGSMNYQSRWAPTTNGDGRVKINPYYDIGSFVRYDFDDGHFLALSVSNLMDDIPEKNEDLSWPWFARYYYSPVGREVFLTYRYTF</sequence>
<proteinExistence type="inferred from homology"/>
<dbReference type="InterPro" id="IPR039426">
    <property type="entry name" value="TonB-dep_rcpt-like"/>
</dbReference>
<evidence type="ECO:0000256" key="10">
    <source>
        <dbReference type="SAM" id="MobiDB-lite"/>
    </source>
</evidence>
<feature type="domain" description="TonB-dependent receptor plug" evidence="13">
    <location>
        <begin position="88"/>
        <end position="205"/>
    </location>
</feature>
<dbReference type="PROSITE" id="PS52016">
    <property type="entry name" value="TONB_DEPENDENT_REC_3"/>
    <property type="match status" value="1"/>
</dbReference>
<evidence type="ECO:0000256" key="2">
    <source>
        <dbReference type="ARBA" id="ARBA00022448"/>
    </source>
</evidence>
<keyword evidence="6 8" id="KW-0472">Membrane</keyword>
<feature type="chain" id="PRO_5021763301" evidence="11">
    <location>
        <begin position="26"/>
        <end position="1007"/>
    </location>
</feature>
<feature type="compositionally biased region" description="Low complexity" evidence="10">
    <location>
        <begin position="45"/>
        <end position="55"/>
    </location>
</feature>
<gene>
    <name evidence="14" type="ORF">EVA95_03520</name>
</gene>
<keyword evidence="14" id="KW-0675">Receptor</keyword>
<keyword evidence="11" id="KW-0732">Signal</keyword>
<dbReference type="InterPro" id="IPR036942">
    <property type="entry name" value="Beta-barrel_TonB_sf"/>
</dbReference>
<evidence type="ECO:0000259" key="13">
    <source>
        <dbReference type="Pfam" id="PF07715"/>
    </source>
</evidence>
<feature type="domain" description="TonB-dependent receptor-like beta-barrel" evidence="12">
    <location>
        <begin position="414"/>
        <end position="971"/>
    </location>
</feature>
<evidence type="ECO:0000256" key="4">
    <source>
        <dbReference type="ARBA" id="ARBA00022692"/>
    </source>
</evidence>
<dbReference type="InterPro" id="IPR037066">
    <property type="entry name" value="Plug_dom_sf"/>
</dbReference>
<feature type="compositionally biased region" description="Acidic residues" evidence="10">
    <location>
        <begin position="56"/>
        <end position="70"/>
    </location>
</feature>
<dbReference type="Gene3D" id="2.170.130.10">
    <property type="entry name" value="TonB-dependent receptor, plug domain"/>
    <property type="match status" value="1"/>
</dbReference>
<keyword evidence="5 9" id="KW-0798">TonB box</keyword>
<protein>
    <submittedName>
        <fullName evidence="14">TonB-dependent receptor</fullName>
    </submittedName>
</protein>
<evidence type="ECO:0000256" key="6">
    <source>
        <dbReference type="ARBA" id="ARBA00023136"/>
    </source>
</evidence>
<keyword evidence="7 8" id="KW-0998">Cell outer membrane</keyword>
<dbReference type="AlphaFoldDB" id="A0A520MW59"/>
<dbReference type="PANTHER" id="PTHR47234">
    <property type="match status" value="1"/>
</dbReference>
<dbReference type="Proteomes" id="UP000319384">
    <property type="component" value="Unassembled WGS sequence"/>
</dbReference>
<evidence type="ECO:0000313" key="15">
    <source>
        <dbReference type="Proteomes" id="UP000319384"/>
    </source>
</evidence>
<accession>A0A520MW59</accession>
<evidence type="ECO:0000256" key="1">
    <source>
        <dbReference type="ARBA" id="ARBA00004571"/>
    </source>
</evidence>
<dbReference type="SUPFAM" id="SSF56935">
    <property type="entry name" value="Porins"/>
    <property type="match status" value="1"/>
</dbReference>
<dbReference type="EMBL" id="SHBH01000036">
    <property type="protein sequence ID" value="RZO25419.1"/>
    <property type="molecule type" value="Genomic_DNA"/>
</dbReference>
<name>A0A520MW59_9GAMM</name>
<reference evidence="14 15" key="1">
    <citation type="submission" date="2019-02" db="EMBL/GenBank/DDBJ databases">
        <title>Prokaryotic population dynamics and viral predation in marine succession experiment using metagenomics: the confinement effect.</title>
        <authorList>
            <person name="Haro-Moreno J.M."/>
            <person name="Rodriguez-Valera F."/>
            <person name="Lopez-Perez M."/>
        </authorList>
    </citation>
    <scope>NUCLEOTIDE SEQUENCE [LARGE SCALE GENOMIC DNA]</scope>
    <source>
        <strain evidence="14">MED-G162</strain>
    </source>
</reference>
<evidence type="ECO:0000256" key="3">
    <source>
        <dbReference type="ARBA" id="ARBA00022452"/>
    </source>
</evidence>
<keyword evidence="4 8" id="KW-0812">Transmembrane</keyword>
<keyword evidence="2 8" id="KW-0813">Transport</keyword>
<dbReference type="Gene3D" id="2.40.170.20">
    <property type="entry name" value="TonB-dependent receptor, beta-barrel domain"/>
    <property type="match status" value="1"/>
</dbReference>
<dbReference type="PANTHER" id="PTHR47234:SF1">
    <property type="entry name" value="TONB-DEPENDENT RECEPTOR"/>
    <property type="match status" value="1"/>
</dbReference>
<evidence type="ECO:0000256" key="11">
    <source>
        <dbReference type="SAM" id="SignalP"/>
    </source>
</evidence>
<dbReference type="GO" id="GO:0009279">
    <property type="term" value="C:cell outer membrane"/>
    <property type="evidence" value="ECO:0007669"/>
    <property type="project" value="UniProtKB-SubCell"/>
</dbReference>
<evidence type="ECO:0000256" key="8">
    <source>
        <dbReference type="PROSITE-ProRule" id="PRU01360"/>
    </source>
</evidence>
<comment type="similarity">
    <text evidence="8 9">Belongs to the TonB-dependent receptor family.</text>
</comment>
<evidence type="ECO:0000256" key="7">
    <source>
        <dbReference type="ARBA" id="ARBA00023237"/>
    </source>
</evidence>
<evidence type="ECO:0000259" key="12">
    <source>
        <dbReference type="Pfam" id="PF00593"/>
    </source>
</evidence>
<dbReference type="Pfam" id="PF00593">
    <property type="entry name" value="TonB_dep_Rec_b-barrel"/>
    <property type="match status" value="1"/>
</dbReference>
<comment type="caution">
    <text evidence="14">The sequence shown here is derived from an EMBL/GenBank/DDBJ whole genome shotgun (WGS) entry which is preliminary data.</text>
</comment>
<dbReference type="InterPro" id="IPR012910">
    <property type="entry name" value="Plug_dom"/>
</dbReference>
<comment type="subcellular location">
    <subcellularLocation>
        <location evidence="1 8">Cell outer membrane</location>
        <topology evidence="1 8">Multi-pass membrane protein</topology>
    </subcellularLocation>
</comment>
<dbReference type="InterPro" id="IPR000531">
    <property type="entry name" value="Beta-barrel_TonB"/>
</dbReference>
<dbReference type="Pfam" id="PF07715">
    <property type="entry name" value="Plug"/>
    <property type="match status" value="1"/>
</dbReference>
<feature type="signal peptide" evidence="11">
    <location>
        <begin position="1"/>
        <end position="25"/>
    </location>
</feature>
<evidence type="ECO:0000256" key="5">
    <source>
        <dbReference type="ARBA" id="ARBA00023077"/>
    </source>
</evidence>
<feature type="region of interest" description="Disordered" evidence="10">
    <location>
        <begin position="45"/>
        <end position="71"/>
    </location>
</feature>